<organism evidence="1 2">
    <name type="scientific">Polyplax serrata</name>
    <name type="common">Common mouse louse</name>
    <dbReference type="NCBI Taxonomy" id="468196"/>
    <lineage>
        <taxon>Eukaryota</taxon>
        <taxon>Metazoa</taxon>
        <taxon>Ecdysozoa</taxon>
        <taxon>Arthropoda</taxon>
        <taxon>Hexapoda</taxon>
        <taxon>Insecta</taxon>
        <taxon>Pterygota</taxon>
        <taxon>Neoptera</taxon>
        <taxon>Paraneoptera</taxon>
        <taxon>Psocodea</taxon>
        <taxon>Troctomorpha</taxon>
        <taxon>Phthiraptera</taxon>
        <taxon>Anoplura</taxon>
        <taxon>Polyplacidae</taxon>
        <taxon>Polyplax</taxon>
    </lineage>
</organism>
<sequence>MSDFQGTTLWEFSYVSGETDARLNKGDHERIPSPQGLYLPHRYGANWYQHSVWITKPYTIPQGLCDVKHPVGQRTKIGNWNKTRYSSPSWRQGSNKTMGRMLLCKHGNNKSLC</sequence>
<comment type="caution">
    <text evidence="1">The sequence shown here is derived from an EMBL/GenBank/DDBJ whole genome shotgun (WGS) entry which is preliminary data.</text>
</comment>
<evidence type="ECO:0000313" key="2">
    <source>
        <dbReference type="Proteomes" id="UP001359485"/>
    </source>
</evidence>
<protein>
    <submittedName>
        <fullName evidence="1">Uncharacterized protein</fullName>
    </submittedName>
</protein>
<accession>A0ABR1AI66</accession>
<name>A0ABR1AI66_POLSC</name>
<reference evidence="1 2" key="1">
    <citation type="submission" date="2023-09" db="EMBL/GenBank/DDBJ databases">
        <title>Genomes of two closely related lineages of the louse Polyplax serrata with different host specificities.</title>
        <authorList>
            <person name="Martinu J."/>
            <person name="Tarabai H."/>
            <person name="Stefka J."/>
            <person name="Hypsa V."/>
        </authorList>
    </citation>
    <scope>NUCLEOTIDE SEQUENCE [LARGE SCALE GENOMIC DNA]</scope>
    <source>
        <strain evidence="1">98ZLc_SE</strain>
    </source>
</reference>
<proteinExistence type="predicted"/>
<keyword evidence="2" id="KW-1185">Reference proteome</keyword>
<dbReference type="EMBL" id="JAWJWF010000048">
    <property type="protein sequence ID" value="KAK6620002.1"/>
    <property type="molecule type" value="Genomic_DNA"/>
</dbReference>
<gene>
    <name evidence="1" type="ORF">RUM44_006402</name>
</gene>
<evidence type="ECO:0000313" key="1">
    <source>
        <dbReference type="EMBL" id="KAK6620002.1"/>
    </source>
</evidence>
<dbReference type="Proteomes" id="UP001359485">
    <property type="component" value="Unassembled WGS sequence"/>
</dbReference>